<name>B0D8L3_LACBS</name>
<dbReference type="Proteomes" id="UP000001194">
    <property type="component" value="Unassembled WGS sequence"/>
</dbReference>
<feature type="domain" description="F-box" evidence="1">
    <location>
        <begin position="1"/>
        <end position="46"/>
    </location>
</feature>
<dbReference type="HOGENOM" id="CLU_615465_0_0_1"/>
<dbReference type="Gene3D" id="1.20.1280.50">
    <property type="match status" value="1"/>
</dbReference>
<dbReference type="EMBL" id="DS547100">
    <property type="protein sequence ID" value="EDR08863.1"/>
    <property type="molecule type" value="Genomic_DNA"/>
</dbReference>
<dbReference type="InterPro" id="IPR036047">
    <property type="entry name" value="F-box-like_dom_sf"/>
</dbReference>
<evidence type="ECO:0000259" key="1">
    <source>
        <dbReference type="PROSITE" id="PS50181"/>
    </source>
</evidence>
<dbReference type="InParanoid" id="B0D8L3"/>
<dbReference type="AlphaFoldDB" id="B0D8L3"/>
<proteinExistence type="predicted"/>
<dbReference type="SUPFAM" id="SSF81383">
    <property type="entry name" value="F-box domain"/>
    <property type="match status" value="1"/>
</dbReference>
<reference evidence="2 3" key="1">
    <citation type="journal article" date="2008" name="Nature">
        <title>The genome of Laccaria bicolor provides insights into mycorrhizal symbiosis.</title>
        <authorList>
            <person name="Martin F."/>
            <person name="Aerts A."/>
            <person name="Ahren D."/>
            <person name="Brun A."/>
            <person name="Danchin E.G.J."/>
            <person name="Duchaussoy F."/>
            <person name="Gibon J."/>
            <person name="Kohler A."/>
            <person name="Lindquist E."/>
            <person name="Pereda V."/>
            <person name="Salamov A."/>
            <person name="Shapiro H.J."/>
            <person name="Wuyts J."/>
            <person name="Blaudez D."/>
            <person name="Buee M."/>
            <person name="Brokstein P."/>
            <person name="Canbaeck B."/>
            <person name="Cohen D."/>
            <person name="Courty P.E."/>
            <person name="Coutinho P.M."/>
            <person name="Delaruelle C."/>
            <person name="Detter J.C."/>
            <person name="Deveau A."/>
            <person name="DiFazio S."/>
            <person name="Duplessis S."/>
            <person name="Fraissinet-Tachet L."/>
            <person name="Lucic E."/>
            <person name="Frey-Klett P."/>
            <person name="Fourrey C."/>
            <person name="Feussner I."/>
            <person name="Gay G."/>
            <person name="Grimwood J."/>
            <person name="Hoegger P.J."/>
            <person name="Jain P."/>
            <person name="Kilaru S."/>
            <person name="Labbe J."/>
            <person name="Lin Y.C."/>
            <person name="Legue V."/>
            <person name="Le Tacon F."/>
            <person name="Marmeisse R."/>
            <person name="Melayah D."/>
            <person name="Montanini B."/>
            <person name="Muratet M."/>
            <person name="Nehls U."/>
            <person name="Niculita-Hirzel H."/>
            <person name="Oudot-Le Secq M.P."/>
            <person name="Peter M."/>
            <person name="Quesneville H."/>
            <person name="Rajashekar B."/>
            <person name="Reich M."/>
            <person name="Rouhier N."/>
            <person name="Schmutz J."/>
            <person name="Yin T."/>
            <person name="Chalot M."/>
            <person name="Henrissat B."/>
            <person name="Kuees U."/>
            <person name="Lucas S."/>
            <person name="Van de Peer Y."/>
            <person name="Podila G.K."/>
            <person name="Polle A."/>
            <person name="Pukkila P.J."/>
            <person name="Richardson P.M."/>
            <person name="Rouze P."/>
            <person name="Sanders I.R."/>
            <person name="Stajich J.E."/>
            <person name="Tunlid A."/>
            <person name="Tuskan G."/>
            <person name="Grigoriev I.V."/>
        </authorList>
    </citation>
    <scope>NUCLEOTIDE SEQUENCE [LARGE SCALE GENOMIC DNA]</scope>
    <source>
        <strain evidence="3">S238N-H82 / ATCC MYA-4686</strain>
    </source>
</reference>
<dbReference type="InterPro" id="IPR001810">
    <property type="entry name" value="F-box_dom"/>
</dbReference>
<protein>
    <submittedName>
        <fullName evidence="2">Predicted protein</fullName>
    </submittedName>
</protein>
<dbReference type="OrthoDB" id="2937711at2759"/>
<evidence type="ECO:0000313" key="3">
    <source>
        <dbReference type="Proteomes" id="UP000001194"/>
    </source>
</evidence>
<dbReference type="RefSeq" id="XP_001880176.1">
    <property type="nucleotide sequence ID" value="XM_001880141.1"/>
</dbReference>
<evidence type="ECO:0000313" key="2">
    <source>
        <dbReference type="EMBL" id="EDR08863.1"/>
    </source>
</evidence>
<keyword evidence="3" id="KW-1185">Reference proteome</keyword>
<accession>B0D8L3</accession>
<dbReference type="CDD" id="cd09917">
    <property type="entry name" value="F-box_SF"/>
    <property type="match status" value="1"/>
</dbReference>
<dbReference type="PROSITE" id="PS50181">
    <property type="entry name" value="FBOX"/>
    <property type="match status" value="1"/>
</dbReference>
<organism evidence="3">
    <name type="scientific">Laccaria bicolor (strain S238N-H82 / ATCC MYA-4686)</name>
    <name type="common">Bicoloured deceiver</name>
    <name type="synonym">Laccaria laccata var. bicolor</name>
    <dbReference type="NCBI Taxonomy" id="486041"/>
    <lineage>
        <taxon>Eukaryota</taxon>
        <taxon>Fungi</taxon>
        <taxon>Dikarya</taxon>
        <taxon>Basidiomycota</taxon>
        <taxon>Agaricomycotina</taxon>
        <taxon>Agaricomycetes</taxon>
        <taxon>Agaricomycetidae</taxon>
        <taxon>Agaricales</taxon>
        <taxon>Agaricineae</taxon>
        <taxon>Hydnangiaceae</taxon>
        <taxon>Laccaria</taxon>
    </lineage>
</organism>
<dbReference type="Pfam" id="PF00646">
    <property type="entry name" value="F-box"/>
    <property type="match status" value="1"/>
</dbReference>
<dbReference type="GeneID" id="6076186"/>
<gene>
    <name evidence="2" type="ORF">LACBIDRAFT_296360</name>
</gene>
<sequence>MKLHNLPHDVLLHVLGFCDLKTGISFSMACSTFHALLEKRSFWITCLTKTRLSKPIPCLLHEDLTTHDLASLKRIALQSLRLQRNWDLPKPEIIGSIKTVKLGIRPKFDIVFQVPGTELYVLHARPKGFMTCWDIGLGKAVCPPIHVAKAILDVSPGQDQPGRFSMGLLVNDGDINTPNLSLVIVCLEYSLLTAKVQIVFRHYLSPLFCHWAVFMTKEIVGVLRCDVSRRDPTIDLLALNISSKKMTMVKTDIPYNVGDVGFLVSDLYLYSAIMQPSNANEDGHSATSACDGDIFILIEHGSTSVSFCCPKEYFPHDGDNSCPDESFLRCNAAALRILDGSGTRYHAEGALSSDSFYDVPAVSMHSVVSPEGPIIHIRFWTRSAGSPKTLSLLQSANVRGVLHDSPGSAWQLMLIPHSGRHVLLVAKSNEDVVLRLVRYNPQKSAASVHELELPPSIDLSLIYSLGLDDHRGVISLLDRRGNLYAIPYA</sequence>
<dbReference type="KEGG" id="lbc:LACBIDRAFT_296360"/>